<gene>
    <name evidence="1" type="ORF">AaeL_AAEL007960</name>
</gene>
<evidence type="ECO:0000313" key="2">
    <source>
        <dbReference type="Proteomes" id="UP000682892"/>
    </source>
</evidence>
<dbReference type="Proteomes" id="UP000682892">
    <property type="component" value="Unassembled WGS sequence"/>
</dbReference>
<dbReference type="HOGENOM" id="CLU_1399425_0_0_1"/>
<name>Q170D6_AEDAE</name>
<feature type="non-terminal residue" evidence="1">
    <location>
        <position position="1"/>
    </location>
</feature>
<dbReference type="EMBL" id="CH477476">
    <property type="protein sequence ID" value="EAT40298.1"/>
    <property type="molecule type" value="Genomic_DNA"/>
</dbReference>
<protein>
    <submittedName>
        <fullName evidence="1">AAEL007960-PA</fullName>
    </submittedName>
</protein>
<proteinExistence type="predicted"/>
<reference evidence="1" key="1">
    <citation type="submission" date="2005-10" db="EMBL/GenBank/DDBJ databases">
        <authorList>
            <person name="Loftus B.J."/>
            <person name="Nene V.M."/>
            <person name="Hannick L.I."/>
            <person name="Bidwell S."/>
            <person name="Haas B."/>
            <person name="Amedeo P."/>
            <person name="Orvis J."/>
            <person name="Wortman J.R."/>
            <person name="White O.R."/>
            <person name="Salzberg S."/>
            <person name="Shumway M."/>
            <person name="Koo H."/>
            <person name="Zhao Y."/>
            <person name="Holmes M."/>
            <person name="Miller J."/>
            <person name="Schatz M."/>
            <person name="Pop M."/>
            <person name="Pai G."/>
            <person name="Utterback T."/>
            <person name="Rogers Y.-H."/>
            <person name="Kravitz S."/>
            <person name="Fraser C.M."/>
        </authorList>
    </citation>
    <scope>NUCLEOTIDE SEQUENCE</scope>
    <source>
        <strain evidence="1">Liverpool</strain>
    </source>
</reference>
<reference evidence="1" key="2">
    <citation type="journal article" date="2007" name="Science">
        <title>Genome sequence of Aedes aegypti, a major arbovirus vector.</title>
        <authorList>
            <person name="Nene V."/>
            <person name="Wortman J.R."/>
            <person name="Lawson D."/>
            <person name="Haas B."/>
            <person name="Kodira C."/>
            <person name="Tu Z.J."/>
            <person name="Loftus B."/>
            <person name="Xi Z."/>
            <person name="Megy K."/>
            <person name="Grabherr M."/>
            <person name="Ren Q."/>
            <person name="Zdobnov E.M."/>
            <person name="Lobo N.F."/>
            <person name="Campbell K.S."/>
            <person name="Brown S.E."/>
            <person name="Bonaldo M.F."/>
            <person name="Zhu J."/>
            <person name="Sinkins S.P."/>
            <person name="Hogenkamp D.G."/>
            <person name="Amedeo P."/>
            <person name="Arensburger P."/>
            <person name="Atkinson P.W."/>
            <person name="Bidwell S."/>
            <person name="Biedler J."/>
            <person name="Birney E."/>
            <person name="Bruggner R.V."/>
            <person name="Costas J."/>
            <person name="Coy M.R."/>
            <person name="Crabtree J."/>
            <person name="Crawford M."/>
            <person name="Debruyn B."/>
            <person name="Decaprio D."/>
            <person name="Eiglmeier K."/>
            <person name="Eisenstadt E."/>
            <person name="El-Dorry H."/>
            <person name="Gelbart W.M."/>
            <person name="Gomes S.L."/>
            <person name="Hammond M."/>
            <person name="Hannick L.I."/>
            <person name="Hogan J.R."/>
            <person name="Holmes M.H."/>
            <person name="Jaffe D."/>
            <person name="Johnston J.S."/>
            <person name="Kennedy R.C."/>
            <person name="Koo H."/>
            <person name="Kravitz S."/>
            <person name="Kriventseva E.V."/>
            <person name="Kulp D."/>
            <person name="Labutti K."/>
            <person name="Lee E."/>
            <person name="Li S."/>
            <person name="Lovin D.D."/>
            <person name="Mao C."/>
            <person name="Mauceli E."/>
            <person name="Menck C.F."/>
            <person name="Miller J.R."/>
            <person name="Montgomery P."/>
            <person name="Mori A."/>
            <person name="Nascimento A.L."/>
            <person name="Naveira H.F."/>
            <person name="Nusbaum C."/>
            <person name="O'leary S."/>
            <person name="Orvis J."/>
            <person name="Pertea M."/>
            <person name="Quesneville H."/>
            <person name="Reidenbach K.R."/>
            <person name="Rogers Y.H."/>
            <person name="Roth C.W."/>
            <person name="Schneider J.R."/>
            <person name="Schatz M."/>
            <person name="Shumway M."/>
            <person name="Stanke M."/>
            <person name="Stinson E.O."/>
            <person name="Tubio J.M."/>
            <person name="Vanzee J.P."/>
            <person name="Verjovski-Almeida S."/>
            <person name="Werner D."/>
            <person name="White O."/>
            <person name="Wyder S."/>
            <person name="Zeng Q."/>
            <person name="Zhao Q."/>
            <person name="Zhao Y."/>
            <person name="Hill C.A."/>
            <person name="Raikhel A.S."/>
            <person name="Soares M.B."/>
            <person name="Knudson D.L."/>
            <person name="Lee N.H."/>
            <person name="Galagan J."/>
            <person name="Salzberg S.L."/>
            <person name="Paulsen I.T."/>
            <person name="Dimopoulos G."/>
            <person name="Collins F.H."/>
            <person name="Birren B."/>
            <person name="Fraser-Liggett C.M."/>
            <person name="Severson D.W."/>
        </authorList>
    </citation>
    <scope>NUCLEOTIDE SEQUENCE [LARGE SCALE GENOMIC DNA]</scope>
    <source>
        <strain evidence="1">Liverpool</strain>
    </source>
</reference>
<dbReference type="PaxDb" id="7159-AAEL007960-PA"/>
<organism evidence="1 2">
    <name type="scientific">Aedes aegypti</name>
    <name type="common">Yellowfever mosquito</name>
    <name type="synonym">Culex aegypti</name>
    <dbReference type="NCBI Taxonomy" id="7159"/>
    <lineage>
        <taxon>Eukaryota</taxon>
        <taxon>Metazoa</taxon>
        <taxon>Ecdysozoa</taxon>
        <taxon>Arthropoda</taxon>
        <taxon>Hexapoda</taxon>
        <taxon>Insecta</taxon>
        <taxon>Pterygota</taxon>
        <taxon>Neoptera</taxon>
        <taxon>Endopterygota</taxon>
        <taxon>Diptera</taxon>
        <taxon>Nematocera</taxon>
        <taxon>Culicoidea</taxon>
        <taxon>Culicidae</taxon>
        <taxon>Culicinae</taxon>
        <taxon>Aedini</taxon>
        <taxon>Aedes</taxon>
        <taxon>Stegomyia</taxon>
    </lineage>
</organism>
<accession>Q170D6</accession>
<sequence length="195" mass="21682">RKLNKFNTNSFLKLRSLQDRFQIRSKIVVPRVVFGELDRQFGVLLRQREIVFESADLLGGSSLPTVRFAVTLEILANIAKHIEVSKIVGRRRAKLAVVVGNVQFGEPIVHPREFIFKGTCLGRGTEKCVIRTAAVLGRSKCPEEKIFLGVQLVGSCVFTKIIVKGIERIRGRWLLGAGRRGKAGTKCSKVVVLSV</sequence>
<reference evidence="1" key="3">
    <citation type="submission" date="2012-09" db="EMBL/GenBank/DDBJ databases">
        <authorList>
            <consortium name="VectorBase"/>
        </authorList>
    </citation>
    <scope>NUCLEOTIDE SEQUENCE</scope>
    <source>
        <strain evidence="1">Liverpool</strain>
    </source>
</reference>
<evidence type="ECO:0000313" key="1">
    <source>
        <dbReference type="EMBL" id="EAT40298.1"/>
    </source>
</evidence>
<feature type="non-terminal residue" evidence="1">
    <location>
        <position position="195"/>
    </location>
</feature>
<dbReference type="AlphaFoldDB" id="Q170D6"/>